<dbReference type="InterPro" id="IPR050600">
    <property type="entry name" value="SETD3_SETD6_MTase"/>
</dbReference>
<dbReference type="PANTHER" id="PTHR13271">
    <property type="entry name" value="UNCHARACTERIZED PUTATIVE METHYLTRANSFERASE"/>
    <property type="match status" value="1"/>
</dbReference>
<dbReference type="EMBL" id="MIKG01000021">
    <property type="protein sequence ID" value="RAO72776.1"/>
    <property type="molecule type" value="Genomic_DNA"/>
</dbReference>
<name>A0A364LAD9_TALAM</name>
<dbReference type="PANTHER" id="PTHR13271:SF137">
    <property type="entry name" value="SET DOMAIN-CONTAINING PROTEIN"/>
    <property type="match status" value="1"/>
</dbReference>
<dbReference type="InterPro" id="IPR046341">
    <property type="entry name" value="SET_dom_sf"/>
</dbReference>
<dbReference type="AlphaFoldDB" id="A0A364LAD9"/>
<dbReference type="OrthoDB" id="341421at2759"/>
<dbReference type="STRING" id="1196081.A0A364LAD9"/>
<accession>A0A364LAD9</accession>
<organism evidence="2 3">
    <name type="scientific">Talaromyces amestolkiae</name>
    <dbReference type="NCBI Taxonomy" id="1196081"/>
    <lineage>
        <taxon>Eukaryota</taxon>
        <taxon>Fungi</taxon>
        <taxon>Dikarya</taxon>
        <taxon>Ascomycota</taxon>
        <taxon>Pezizomycotina</taxon>
        <taxon>Eurotiomycetes</taxon>
        <taxon>Eurotiomycetidae</taxon>
        <taxon>Eurotiales</taxon>
        <taxon>Trichocomaceae</taxon>
        <taxon>Talaromyces</taxon>
        <taxon>Talaromyces sect. Talaromyces</taxon>
    </lineage>
</organism>
<feature type="domain" description="SET" evidence="1">
    <location>
        <begin position="81"/>
        <end position="217"/>
    </location>
</feature>
<sequence>MLCIDSIPSDFINLFNAISTHGLLAAYLTHGDPKALNKHNLWKATWPTLADFEEGMPILWPQELGGSGLKTPISTSSGTSSATESAVLLPPSISGSWNTIRKKPLTTEYETEHQNLLTQQEARLRDAWRNVITVFPDTDWETFSYHWLIVNTRSFYYLMPGQERPEDKNDAMAMVPFADYFNHTDDAECEVHFDGKSYTFRATRLYKKGEEIYMSYGPHPNDFLFVEYGFYLETNEFDALFLDDIIFKDLTVAEKEELIEQRYYGNYQLTLDSGPCFRTEVAASMKCMSRRNWRNYIQGRGAPPNTVKVNAIIRDWIETYLKEANVIMEKLEEMLSKEKDGLAQGKIRMLIGRWEQIKRQCNGVISKLE</sequence>
<proteinExistence type="predicted"/>
<dbReference type="GO" id="GO:0016279">
    <property type="term" value="F:protein-lysine N-methyltransferase activity"/>
    <property type="evidence" value="ECO:0007669"/>
    <property type="project" value="TreeGrafter"/>
</dbReference>
<dbReference type="RefSeq" id="XP_040737290.1">
    <property type="nucleotide sequence ID" value="XM_040881631.1"/>
</dbReference>
<evidence type="ECO:0000259" key="1">
    <source>
        <dbReference type="PROSITE" id="PS50280"/>
    </source>
</evidence>
<dbReference type="InterPro" id="IPR001214">
    <property type="entry name" value="SET_dom"/>
</dbReference>
<keyword evidence="3" id="KW-1185">Reference proteome</keyword>
<gene>
    <name evidence="2" type="ORF">BHQ10_008788</name>
</gene>
<protein>
    <recommendedName>
        <fullName evidence="1">SET domain-containing protein</fullName>
    </recommendedName>
</protein>
<evidence type="ECO:0000313" key="3">
    <source>
        <dbReference type="Proteomes" id="UP000249363"/>
    </source>
</evidence>
<reference evidence="2 3" key="1">
    <citation type="journal article" date="2017" name="Biotechnol. Biofuels">
        <title>Differential beta-glucosidase expression as a function of carbon source availability in Talaromyces amestolkiae: a genomic and proteomic approach.</title>
        <authorList>
            <person name="de Eugenio L.I."/>
            <person name="Mendez-Liter J.A."/>
            <person name="Nieto-Dominguez M."/>
            <person name="Alonso L."/>
            <person name="Gil-Munoz J."/>
            <person name="Barriuso J."/>
            <person name="Prieto A."/>
            <person name="Martinez M.J."/>
        </authorList>
    </citation>
    <scope>NUCLEOTIDE SEQUENCE [LARGE SCALE GENOMIC DNA]</scope>
    <source>
        <strain evidence="2 3">CIB</strain>
    </source>
</reference>
<dbReference type="Pfam" id="PF00856">
    <property type="entry name" value="SET"/>
    <property type="match status" value="1"/>
</dbReference>
<dbReference type="Gene3D" id="3.90.1410.10">
    <property type="entry name" value="set domain protein methyltransferase, domain 1"/>
    <property type="match status" value="1"/>
</dbReference>
<evidence type="ECO:0000313" key="2">
    <source>
        <dbReference type="EMBL" id="RAO72776.1"/>
    </source>
</evidence>
<dbReference type="GeneID" id="63798002"/>
<dbReference type="Proteomes" id="UP000249363">
    <property type="component" value="Unassembled WGS sequence"/>
</dbReference>
<comment type="caution">
    <text evidence="2">The sequence shown here is derived from an EMBL/GenBank/DDBJ whole genome shotgun (WGS) entry which is preliminary data.</text>
</comment>
<dbReference type="SUPFAM" id="SSF82199">
    <property type="entry name" value="SET domain"/>
    <property type="match status" value="1"/>
</dbReference>
<dbReference type="PROSITE" id="PS50280">
    <property type="entry name" value="SET"/>
    <property type="match status" value="1"/>
</dbReference>